<dbReference type="EMBL" id="MFLF01000001">
    <property type="protein sequence ID" value="OGG60577.1"/>
    <property type="molecule type" value="Genomic_DNA"/>
</dbReference>
<organism evidence="1 2">
    <name type="scientific">Candidatus Kaiserbacteria bacterium RIFCSPHIGHO2_02_FULL_50_50</name>
    <dbReference type="NCBI Taxonomy" id="1798492"/>
    <lineage>
        <taxon>Bacteria</taxon>
        <taxon>Candidatus Kaiseribacteriota</taxon>
    </lineage>
</organism>
<proteinExistence type="predicted"/>
<reference evidence="1 2" key="1">
    <citation type="journal article" date="2016" name="Nat. Commun.">
        <title>Thousands of microbial genomes shed light on interconnected biogeochemical processes in an aquifer system.</title>
        <authorList>
            <person name="Anantharaman K."/>
            <person name="Brown C.T."/>
            <person name="Hug L.A."/>
            <person name="Sharon I."/>
            <person name="Castelle C.J."/>
            <person name="Probst A.J."/>
            <person name="Thomas B.C."/>
            <person name="Singh A."/>
            <person name="Wilkins M.J."/>
            <person name="Karaoz U."/>
            <person name="Brodie E.L."/>
            <person name="Williams K.H."/>
            <person name="Hubbard S.S."/>
            <person name="Banfield J.F."/>
        </authorList>
    </citation>
    <scope>NUCLEOTIDE SEQUENCE [LARGE SCALE GENOMIC DNA]</scope>
</reference>
<dbReference type="AlphaFoldDB" id="A0A1F6DGZ0"/>
<sequence>MWYGTVLNVLFKENPMVANVIEFSEQVRSAALTYRGVGLRRIQGSDFYIAPSRNAPQGYAEISTAHVEGRTFFVFRAIGAE</sequence>
<evidence type="ECO:0000313" key="2">
    <source>
        <dbReference type="Proteomes" id="UP000178794"/>
    </source>
</evidence>
<dbReference type="Proteomes" id="UP000178794">
    <property type="component" value="Unassembled WGS sequence"/>
</dbReference>
<protein>
    <submittedName>
        <fullName evidence="1">Uncharacterized protein</fullName>
    </submittedName>
</protein>
<comment type="caution">
    <text evidence="1">The sequence shown here is derived from an EMBL/GenBank/DDBJ whole genome shotgun (WGS) entry which is preliminary data.</text>
</comment>
<accession>A0A1F6DGZ0</accession>
<evidence type="ECO:0000313" key="1">
    <source>
        <dbReference type="EMBL" id="OGG60577.1"/>
    </source>
</evidence>
<gene>
    <name evidence="1" type="ORF">A3C89_00010</name>
</gene>
<name>A0A1F6DGZ0_9BACT</name>